<dbReference type="InterPro" id="IPR004895">
    <property type="entry name" value="Prenylated_rab_accept_PRA1"/>
</dbReference>
<keyword evidence="3 5" id="KW-1133">Transmembrane helix</keyword>
<dbReference type="EMBL" id="BDEQ01000001">
    <property type="protein sequence ID" value="GAT91877.1"/>
    <property type="molecule type" value="Genomic_DNA"/>
</dbReference>
<comment type="similarity">
    <text evidence="5">Belongs to the PRA1 family.</text>
</comment>
<sequence length="150" mass="17085">MGKDYVKSVSKEIDRFIGLKYDMPNKVEAITDRIRTNYKKFSVIYTTFAILAFFIATLITKEFYAVFIAFTLFCLISVVVGEVKPKVPIGDKKYKIEKEYAYVVTVLITLCVAYYTNTIPTLSKTTIFTVILLTIHSVFAHLSIVETATH</sequence>
<protein>
    <recommendedName>
        <fullName evidence="5">PRA1 family protein</fullName>
    </recommendedName>
</protein>
<proteinExistence type="inferred from homology"/>
<keyword evidence="2 5" id="KW-0812">Transmembrane</keyword>
<feature type="transmembrane region" description="Helical" evidence="5">
    <location>
        <begin position="125"/>
        <end position="145"/>
    </location>
</feature>
<dbReference type="VEuPathDB" id="AmoebaDB:EHI_011900"/>
<feature type="transmembrane region" description="Helical" evidence="5">
    <location>
        <begin position="63"/>
        <end position="80"/>
    </location>
</feature>
<feature type="transmembrane region" description="Helical" evidence="5">
    <location>
        <begin position="100"/>
        <end position="119"/>
    </location>
</feature>
<comment type="subcellular location">
    <subcellularLocation>
        <location evidence="1 5">Membrane</location>
        <topology evidence="1 5">Multi-pass membrane protein</topology>
    </subcellularLocation>
</comment>
<evidence type="ECO:0000256" key="1">
    <source>
        <dbReference type="ARBA" id="ARBA00004141"/>
    </source>
</evidence>
<evidence type="ECO:0000313" key="6">
    <source>
        <dbReference type="EMBL" id="GAT91877.1"/>
    </source>
</evidence>
<dbReference type="OMA" id="YAYIATI"/>
<evidence type="ECO:0000256" key="5">
    <source>
        <dbReference type="RuleBase" id="RU363107"/>
    </source>
</evidence>
<evidence type="ECO:0000256" key="3">
    <source>
        <dbReference type="ARBA" id="ARBA00022989"/>
    </source>
</evidence>
<evidence type="ECO:0000256" key="4">
    <source>
        <dbReference type="ARBA" id="ARBA00023136"/>
    </source>
</evidence>
<dbReference type="VEuPathDB" id="AmoebaDB:EHI7A_148030"/>
<organism evidence="6 7">
    <name type="scientific">Entamoeba histolytica</name>
    <dbReference type="NCBI Taxonomy" id="5759"/>
    <lineage>
        <taxon>Eukaryota</taxon>
        <taxon>Amoebozoa</taxon>
        <taxon>Evosea</taxon>
        <taxon>Archamoebae</taxon>
        <taxon>Mastigamoebida</taxon>
        <taxon>Entamoebidae</taxon>
        <taxon>Entamoeba</taxon>
    </lineage>
</organism>
<dbReference type="Proteomes" id="UP000078387">
    <property type="component" value="Unassembled WGS sequence"/>
</dbReference>
<evidence type="ECO:0000313" key="7">
    <source>
        <dbReference type="Proteomes" id="UP000078387"/>
    </source>
</evidence>
<comment type="caution">
    <text evidence="6">The sequence shown here is derived from an EMBL/GenBank/DDBJ whole genome shotgun (WGS) entry which is preliminary data.</text>
</comment>
<dbReference type="Pfam" id="PF03208">
    <property type="entry name" value="PRA1"/>
    <property type="match status" value="1"/>
</dbReference>
<dbReference type="VEuPathDB" id="AmoebaDB:KM1_244820"/>
<dbReference type="GO" id="GO:0016020">
    <property type="term" value="C:membrane"/>
    <property type="evidence" value="ECO:0007669"/>
    <property type="project" value="UniProtKB-SubCell"/>
</dbReference>
<dbReference type="VEuPathDB" id="AmoebaDB:EHI8A_166310"/>
<feature type="transmembrane region" description="Helical" evidence="5">
    <location>
        <begin position="41"/>
        <end position="57"/>
    </location>
</feature>
<dbReference type="AlphaFoldDB" id="A0A5K1V1J2"/>
<keyword evidence="4 5" id="KW-0472">Membrane</keyword>
<evidence type="ECO:0000256" key="2">
    <source>
        <dbReference type="ARBA" id="ARBA00022692"/>
    </source>
</evidence>
<accession>A0A5K1V1J2</accession>
<reference evidence="6 7" key="1">
    <citation type="submission" date="2016-05" db="EMBL/GenBank/DDBJ databases">
        <title>First whole genome sequencing of Entamoeba histolytica HM1:IMSS-clone-6.</title>
        <authorList>
            <person name="Mukherjee Avik.K."/>
            <person name="Izumyama S."/>
            <person name="Nakada-Tsukui K."/>
            <person name="Nozaki T."/>
        </authorList>
    </citation>
    <scope>NUCLEOTIDE SEQUENCE [LARGE SCALE GENOMIC DNA]</scope>
    <source>
        <strain evidence="6 7">HM1:IMSS clone 6</strain>
    </source>
</reference>
<dbReference type="VEuPathDB" id="AmoebaDB:EHI5A_200380"/>
<name>A0A5K1V1J2_ENTHI</name>
<gene>
    <name evidence="6" type="ORF">CL6EHI_011900</name>
</gene>